<proteinExistence type="predicted"/>
<feature type="domain" description="Insertion element IS150 protein InsJ-like helix-turn-helix" evidence="1">
    <location>
        <begin position="55"/>
        <end position="100"/>
    </location>
</feature>
<protein>
    <recommendedName>
        <fullName evidence="1">Insertion element IS150 protein InsJ-like helix-turn-helix domain-containing protein</fullName>
    </recommendedName>
</protein>
<gene>
    <name evidence="2" type="ORF">Thiowin_04728</name>
</gene>
<keyword evidence="3" id="KW-1185">Reference proteome</keyword>
<dbReference type="InterPro" id="IPR055247">
    <property type="entry name" value="InsJ-like_HTH"/>
</dbReference>
<dbReference type="Proteomes" id="UP001432180">
    <property type="component" value="Chromosome"/>
</dbReference>
<organism evidence="2 3">
    <name type="scientific">Thiorhodovibrio winogradskyi</name>
    <dbReference type="NCBI Taxonomy" id="77007"/>
    <lineage>
        <taxon>Bacteria</taxon>
        <taxon>Pseudomonadati</taxon>
        <taxon>Pseudomonadota</taxon>
        <taxon>Gammaproteobacteria</taxon>
        <taxon>Chromatiales</taxon>
        <taxon>Chromatiaceae</taxon>
        <taxon>Thiorhodovibrio</taxon>
    </lineage>
</organism>
<evidence type="ECO:0000259" key="1">
    <source>
        <dbReference type="Pfam" id="PF13518"/>
    </source>
</evidence>
<evidence type="ECO:0000313" key="2">
    <source>
        <dbReference type="EMBL" id="WPL19591.1"/>
    </source>
</evidence>
<dbReference type="EMBL" id="CP121472">
    <property type="protein sequence ID" value="WPL19591.1"/>
    <property type="molecule type" value="Genomic_DNA"/>
</dbReference>
<sequence length="736" mass="82457">MPQMQLPLFPHGVTEITANLAFSKEDGEVIYFYFGLPVFRHDEDDIATFRMITAQFCVNGLATQAQIIRAFGVSKISLKRAVKRYRREGPKGFYQPRKRRGPAILTPAVLAEAQQLLDEGLEPSQVADRLDIKRDTFSKAIRAGRLHRSEKSAPQSQALTCKSERSTLDQAAAMGMGASDVEGRLAASIGELDAVAPDFTPALDVPNGGLLCALPALLAVGLLDHLEGHLELPKGYYGLDSLLLLLGFMALARLPFIESLRYSAPGEWGKLLGLDRIPEVRTLRIKIHLLSQGDGAALWGAALCAQWMAAAPDQAGVLYIDGHVRVYHGSQTKLPRHYVARERLCLRATTDYWVNAMDGQPFLVINQAVDPGLIQTIEHKIVPQLEHSLPAARLADPPADDPLAHRFTIVFDREGYSPDFFNRMKALRIACLTYHKFPGDPWSEEEFAATRVRLASGELVTMDLAERGTRLSNGLWVRELRKLTERAHQTAILSTDYRSDGAPLAAAMFARWSQENFFKYARQHFSLDRLVDYRTEAISDPIEVVNPDYRQLDGEVRSVTGKLTRRLARFGEMTLDDTIEPTHVEPFVRKKAALQEEIETLQQDLDQLKAQRKDTPKHIRIEELPEEARFRQLATRSKQLIDTVKMIAYRAETAMANSLREHLTRPDEARALLRALYTTEADLIPDLEAGTLTVRLHHSANAANDRVIAKLCEELNETETVFPRTNLRLVLKLGSA</sequence>
<name>A0ABZ0SJ94_9GAMM</name>
<dbReference type="Pfam" id="PF13518">
    <property type="entry name" value="HTH_28"/>
    <property type="match status" value="1"/>
</dbReference>
<accession>A0ABZ0SJ94</accession>
<reference evidence="2 3" key="1">
    <citation type="journal article" date="2023" name="Microorganisms">
        <title>Thiorhodovibrio frisius and Trv. litoralis spp. nov., Two Novel Members from a Clade of Fastidious Purple Sulfur Bacteria That Exhibit Unique Red-Shifted Light-Harvesting Capabilities.</title>
        <authorList>
            <person name="Methner A."/>
            <person name="Kuzyk S.B."/>
            <person name="Petersen J."/>
            <person name="Bauer S."/>
            <person name="Brinkmann H."/>
            <person name="Sichau K."/>
            <person name="Wanner G."/>
            <person name="Wolf J."/>
            <person name="Neumann-Schaal M."/>
            <person name="Henke P."/>
            <person name="Tank M."/>
            <person name="Sproer C."/>
            <person name="Bunk B."/>
            <person name="Overmann J."/>
        </authorList>
    </citation>
    <scope>NUCLEOTIDE SEQUENCE [LARGE SCALE GENOMIC DNA]</scope>
    <source>
        <strain evidence="2 3">DSM 6702</strain>
    </source>
</reference>
<dbReference type="Pfam" id="PF21804">
    <property type="entry name" value="Transposase_29"/>
    <property type="match status" value="1"/>
</dbReference>
<evidence type="ECO:0000313" key="3">
    <source>
        <dbReference type="Proteomes" id="UP001432180"/>
    </source>
</evidence>
<dbReference type="InterPro" id="IPR049343">
    <property type="entry name" value="Transposase_29"/>
</dbReference>
<dbReference type="Gene3D" id="1.10.10.60">
    <property type="entry name" value="Homeodomain-like"/>
    <property type="match status" value="1"/>
</dbReference>